<dbReference type="GO" id="GO:0016491">
    <property type="term" value="F:oxidoreductase activity"/>
    <property type="evidence" value="ECO:0007669"/>
    <property type="project" value="InterPro"/>
</dbReference>
<gene>
    <name evidence="2" type="ORF">GCG54_00005219</name>
</gene>
<dbReference type="AlphaFoldDB" id="A0A8H4FCY9"/>
<dbReference type="InterPro" id="IPR016161">
    <property type="entry name" value="Ald_DH/histidinol_DH"/>
</dbReference>
<dbReference type="Gene3D" id="3.40.605.10">
    <property type="entry name" value="Aldehyde Dehydrogenase, Chain A, domain 1"/>
    <property type="match status" value="1"/>
</dbReference>
<keyword evidence="1" id="KW-0472">Membrane</keyword>
<evidence type="ECO:0000256" key="1">
    <source>
        <dbReference type="SAM" id="Phobius"/>
    </source>
</evidence>
<protein>
    <recommendedName>
        <fullName evidence="4">Aldehyde dehydrogenase domain-containing protein</fullName>
    </recommendedName>
</protein>
<dbReference type="Proteomes" id="UP000613401">
    <property type="component" value="Unassembled WGS sequence"/>
</dbReference>
<evidence type="ECO:0000313" key="2">
    <source>
        <dbReference type="EMBL" id="KAF3797465.1"/>
    </source>
</evidence>
<organism evidence="2 3">
    <name type="scientific">Colletotrichum gloeosporioides</name>
    <name type="common">Anthracnose fungus</name>
    <name type="synonym">Glomerella cingulata</name>
    <dbReference type="NCBI Taxonomy" id="474922"/>
    <lineage>
        <taxon>Eukaryota</taxon>
        <taxon>Fungi</taxon>
        <taxon>Dikarya</taxon>
        <taxon>Ascomycota</taxon>
        <taxon>Pezizomycotina</taxon>
        <taxon>Sordariomycetes</taxon>
        <taxon>Hypocreomycetidae</taxon>
        <taxon>Glomerellales</taxon>
        <taxon>Glomerellaceae</taxon>
        <taxon>Colletotrichum</taxon>
        <taxon>Colletotrichum gloeosporioides species complex</taxon>
    </lineage>
</organism>
<dbReference type="GeneID" id="69012370"/>
<reference evidence="2" key="2">
    <citation type="submission" date="2020-03" db="EMBL/GenBank/DDBJ databases">
        <authorList>
            <person name="Fu F.-F."/>
            <person name="Chen J."/>
        </authorList>
    </citation>
    <scope>NUCLEOTIDE SEQUENCE</scope>
    <source>
        <strain evidence="2">Lc1</strain>
    </source>
</reference>
<proteinExistence type="predicted"/>
<name>A0A8H4FCY9_COLGL</name>
<keyword evidence="3" id="KW-1185">Reference proteome</keyword>
<keyword evidence="1" id="KW-0812">Transmembrane</keyword>
<comment type="caution">
    <text evidence="2">The sequence shown here is derived from an EMBL/GenBank/DDBJ whole genome shotgun (WGS) entry which is preliminary data.</text>
</comment>
<sequence length="501" mass="54213">MASVANLYSAVHAAWNEGRLENVLERQKQLALLHGNVKKSSKQLVATIVQELKSSEESAAAELQLVLENIKHHYDVLDFPATLTKEAAVRKGSSNMDNSVPLGPTLIDANPFVPVASTLIPLAAAVAAGSAVLVLALSGFPILNTELRRIVSASMDVEAVAIAPDDSSDTREQLCSMRFEVAVLQNSSHWNDLRNGLFMTNPTIRIHSPATGFPAVFVDRSTRDVEAVAKHLYHAVLCAPRHNPSRVPRLCFVDESKAKDLESYLVRAGPASIRRLEVAKDWQKTQQLCKLLQTVLPSLVNKAISQETFASVIALESSESITVDSIGAVAQSMAKSHGGILLVPISSMDHGIDILNKLNKAAPSEIVYAFGDGKAGLYVGSFVKTLQVCVNEVPQWSLVFETSPSSQSKSDKIWYSPEAFSFNKPIRQGAPKASPKPSSGRNVLWPVIAHTLPLGKIKQPKGGRLSYFERGLLIGLAIGLLTITGASVAVRRVIQNFLKRP</sequence>
<dbReference type="InterPro" id="IPR016162">
    <property type="entry name" value="Ald_DH_N"/>
</dbReference>
<accession>A0A8H4FCY9</accession>
<dbReference type="SUPFAM" id="SSF53720">
    <property type="entry name" value="ALDH-like"/>
    <property type="match status" value="1"/>
</dbReference>
<keyword evidence="1" id="KW-1133">Transmembrane helix</keyword>
<dbReference type="EMBL" id="WVTB01000116">
    <property type="protein sequence ID" value="KAF3797465.1"/>
    <property type="molecule type" value="Genomic_DNA"/>
</dbReference>
<evidence type="ECO:0000313" key="3">
    <source>
        <dbReference type="Proteomes" id="UP000613401"/>
    </source>
</evidence>
<reference evidence="2" key="1">
    <citation type="journal article" date="2020" name="Phytopathology">
        <title>Genome sequence and comparative analysis of Colletotrichum gloeosporioides isolated from Liriodendron leaves.</title>
        <authorList>
            <person name="Fu F.F."/>
            <person name="Hao Z."/>
            <person name="Wang P."/>
            <person name="Lu Y."/>
            <person name="Xue L.J."/>
            <person name="Wei G."/>
            <person name="Tian Y."/>
            <person name="Baishi H."/>
            <person name="Xu H."/>
            <person name="Shi J."/>
            <person name="Cheng T."/>
            <person name="Wang G."/>
            <person name="Yi Y."/>
            <person name="Chen J."/>
        </authorList>
    </citation>
    <scope>NUCLEOTIDE SEQUENCE</scope>
    <source>
        <strain evidence="2">Lc1</strain>
    </source>
</reference>
<evidence type="ECO:0008006" key="4">
    <source>
        <dbReference type="Google" id="ProtNLM"/>
    </source>
</evidence>
<dbReference type="RefSeq" id="XP_045256629.1">
    <property type="nucleotide sequence ID" value="XM_045405246.1"/>
</dbReference>
<feature type="transmembrane region" description="Helical" evidence="1">
    <location>
        <begin position="471"/>
        <end position="494"/>
    </location>
</feature>